<dbReference type="Proteomes" id="UP000318709">
    <property type="component" value="Chromosome"/>
</dbReference>
<feature type="region of interest" description="Disordered" evidence="1">
    <location>
        <begin position="1"/>
        <end position="20"/>
    </location>
</feature>
<evidence type="ECO:0000313" key="2">
    <source>
        <dbReference type="EMBL" id="QDH14380.1"/>
    </source>
</evidence>
<sequence length="20" mass="2277">MKHCSWPSRKQAISTMTARG</sequence>
<accession>A0A4Y6UBS8</accession>
<organism evidence="2 3">
    <name type="scientific">Formicincola oecophyllae</name>
    <dbReference type="NCBI Taxonomy" id="2558361"/>
    <lineage>
        <taxon>Bacteria</taxon>
        <taxon>Pseudomonadati</taxon>
        <taxon>Pseudomonadota</taxon>
        <taxon>Alphaproteobacteria</taxon>
        <taxon>Acetobacterales</taxon>
        <taxon>Acetobacteraceae</taxon>
        <taxon>Formicincola</taxon>
    </lineage>
</organism>
<evidence type="ECO:0000313" key="3">
    <source>
        <dbReference type="Proteomes" id="UP000318709"/>
    </source>
</evidence>
<dbReference type="KEGG" id="swf:E3E12_04530"/>
<protein>
    <submittedName>
        <fullName evidence="2">Preprotein translocase subunit SecE</fullName>
    </submittedName>
</protein>
<name>A0A4Y6UBS8_9PROT</name>
<evidence type="ECO:0000256" key="1">
    <source>
        <dbReference type="SAM" id="MobiDB-lite"/>
    </source>
</evidence>
<feature type="compositionally biased region" description="Polar residues" evidence="1">
    <location>
        <begin position="11"/>
        <end position="20"/>
    </location>
</feature>
<reference evidence="2 3" key="1">
    <citation type="submission" date="2019-03" db="EMBL/GenBank/DDBJ databases">
        <title>The complete genome sequence of Swingsia_sp. F3b2 LMG30590(T).</title>
        <authorList>
            <person name="Chua K.-O."/>
            <person name="Chan K.-G."/>
            <person name="See-Too W.-S."/>
        </authorList>
    </citation>
    <scope>NUCLEOTIDE SEQUENCE [LARGE SCALE GENOMIC DNA]</scope>
    <source>
        <strain evidence="2 3">F3b2</strain>
    </source>
</reference>
<gene>
    <name evidence="2" type="ORF">E3E12_04530</name>
</gene>
<keyword evidence="3" id="KW-1185">Reference proteome</keyword>
<proteinExistence type="predicted"/>
<dbReference type="AlphaFoldDB" id="A0A4Y6UBS8"/>
<dbReference type="EMBL" id="CP038231">
    <property type="protein sequence ID" value="QDH14380.1"/>
    <property type="molecule type" value="Genomic_DNA"/>
</dbReference>